<feature type="domain" description="CHAT" evidence="2">
    <location>
        <begin position="761"/>
        <end position="1111"/>
    </location>
</feature>
<feature type="transmembrane region" description="Helical" evidence="1">
    <location>
        <begin position="96"/>
        <end position="116"/>
    </location>
</feature>
<proteinExistence type="predicted"/>
<keyword evidence="4" id="KW-1185">Reference proteome</keyword>
<feature type="transmembrane region" description="Helical" evidence="1">
    <location>
        <begin position="128"/>
        <end position="149"/>
    </location>
</feature>
<evidence type="ECO:0000256" key="1">
    <source>
        <dbReference type="SAM" id="Phobius"/>
    </source>
</evidence>
<gene>
    <name evidence="3" type="ORF">Airi02_033370</name>
</gene>
<dbReference type="EMBL" id="BSTK01000004">
    <property type="protein sequence ID" value="GLY85408.1"/>
    <property type="molecule type" value="Genomic_DNA"/>
</dbReference>
<feature type="transmembrane region" description="Helical" evidence="1">
    <location>
        <begin position="34"/>
        <end position="53"/>
    </location>
</feature>
<evidence type="ECO:0000313" key="3">
    <source>
        <dbReference type="EMBL" id="GLY85408.1"/>
    </source>
</evidence>
<protein>
    <recommendedName>
        <fullName evidence="2">CHAT domain-containing protein</fullName>
    </recommendedName>
</protein>
<organism evidence="3 4">
    <name type="scientific">Actinoallomurus iriomotensis</name>
    <dbReference type="NCBI Taxonomy" id="478107"/>
    <lineage>
        <taxon>Bacteria</taxon>
        <taxon>Bacillati</taxon>
        <taxon>Actinomycetota</taxon>
        <taxon>Actinomycetes</taxon>
        <taxon>Streptosporangiales</taxon>
        <taxon>Thermomonosporaceae</taxon>
        <taxon>Actinoallomurus</taxon>
    </lineage>
</organism>
<dbReference type="InterPro" id="IPR024983">
    <property type="entry name" value="CHAT_dom"/>
</dbReference>
<evidence type="ECO:0000259" key="2">
    <source>
        <dbReference type="Pfam" id="PF12770"/>
    </source>
</evidence>
<keyword evidence="1" id="KW-1133">Transmembrane helix</keyword>
<dbReference type="PANTHER" id="PTHR10098">
    <property type="entry name" value="RAPSYN-RELATED"/>
    <property type="match status" value="1"/>
</dbReference>
<dbReference type="PANTHER" id="PTHR10098:SF108">
    <property type="entry name" value="TETRATRICOPEPTIDE REPEAT PROTEIN 28"/>
    <property type="match status" value="1"/>
</dbReference>
<accession>A0A9W6S1E0</accession>
<sequence>MAARFIRLSACGVAVTPLVIAVVAQIREPSPTRLALLLLAVCVLVSATVRYRITAVVTRRTRTRILLLEVLGGLLALLCAMPLAGPLADLWDGHPALVGDAWWLAPALTLLPPVIASSVLRRIPVLNLVPLLSLVFLDKGIFFLAAAEYSGGHGLVRFACWLVPSEMAVMLYLTFVNRGPEWEYRRQDAVGFIGASDDERDHIVEAWLADSVVRRVARHRAPNLAFIGTLCSQAESAVMGGQTGTPDLVIGPDDWLDHAVGLVARARLLISDAGDEPTRRAVDLALALCANTRSGTFQYANRLDEGFAAHREALRIWREYGLNDLWAMKAADYAAAARQQKESLVAASPEEILAGLLPLLDRRLSPAMRQWVLLAAAVCHSSLNEHDVANELYTRYRQIRPSILNLLWRLNRDRRVAGFAPMNRVTYRVVDASKTAIAMSAIGLWPMEEIDDEAAGLGPMITTLGWKHDESQVLVEEGKRLWFLGRFRAAAEALEQASAVLERDRQLTHAYTVSLQLGMAQRAVDPAGAVRNLGRALSLREEARVLALDADLRMRIGGATEPLYERLLSLLASAERRPDPAWPDLPVAVAFELAERARSRAMLELLAGNLPELDAAPYQDLVGRERRLLAEARRSSVGAVSEEALAEVREARVRLEDLWREMASVGADGAEYAQLRRADAITYEEVRGMLPADVLLAEYFVGEDSTLLFLARADLLQPRLEEIPLGRSQIRTLIEDVFGHAQPARTLRSREPADWVEPLSQLIEPIRRMSEPRDLVWIVPHDLLHLVPMHALHVDGGPLADRNAVCYAPSAAVMRHCRAKARPGSRRVLLYADTRADLPLVHAREQATSIARLFAADAVLRSGADATIDALEGDLGSGGPARVLHFACHGRFDPEHPLRSAILMAPGTDGDGVLTAERIMAMPLPAGLITLSACESGVSGRHLGDELIGLARSLIYAGAASVLVSLWAVDDLSTSLLMRGFYSGLVEGRSRAEALSLAQRRLRATSLADVIAYCSEAVATTHDTMPSGVRLLLERNIADARYRAGDYVAACADYERLADAVPPGLSEHRRLTAAVARSRAASRYREAASPDYLLTPYAHPYYWAPFVLIGDWR</sequence>
<keyword evidence="1" id="KW-0812">Transmembrane</keyword>
<feature type="transmembrane region" description="Helical" evidence="1">
    <location>
        <begin position="65"/>
        <end position="84"/>
    </location>
</feature>
<comment type="caution">
    <text evidence="3">The sequence shown here is derived from an EMBL/GenBank/DDBJ whole genome shotgun (WGS) entry which is preliminary data.</text>
</comment>
<keyword evidence="1" id="KW-0472">Membrane</keyword>
<name>A0A9W6S1E0_9ACTN</name>
<evidence type="ECO:0000313" key="4">
    <source>
        <dbReference type="Proteomes" id="UP001165074"/>
    </source>
</evidence>
<reference evidence="3" key="1">
    <citation type="submission" date="2023-03" db="EMBL/GenBank/DDBJ databases">
        <title>Actinoallomurus iriomotensis NBRC 103684.</title>
        <authorList>
            <person name="Ichikawa N."/>
            <person name="Sato H."/>
            <person name="Tonouchi N."/>
        </authorList>
    </citation>
    <scope>NUCLEOTIDE SEQUENCE</scope>
    <source>
        <strain evidence="3">NBRC 103684</strain>
    </source>
</reference>
<dbReference type="Proteomes" id="UP001165074">
    <property type="component" value="Unassembled WGS sequence"/>
</dbReference>
<dbReference type="Pfam" id="PF12770">
    <property type="entry name" value="CHAT"/>
    <property type="match status" value="1"/>
</dbReference>
<dbReference type="AlphaFoldDB" id="A0A9W6S1E0"/>